<comment type="caution">
    <text evidence="4">The sequence shown here is derived from an EMBL/GenBank/DDBJ whole genome shotgun (WGS) entry which is preliminary data.</text>
</comment>
<evidence type="ECO:0000259" key="3">
    <source>
        <dbReference type="PROSITE" id="PS51462"/>
    </source>
</evidence>
<dbReference type="Proteomes" id="UP001056429">
    <property type="component" value="Unassembled WGS sequence"/>
</dbReference>
<evidence type="ECO:0000256" key="1">
    <source>
        <dbReference type="ARBA" id="ARBA00001946"/>
    </source>
</evidence>
<dbReference type="GO" id="GO:0016787">
    <property type="term" value="F:hydrolase activity"/>
    <property type="evidence" value="ECO:0007669"/>
    <property type="project" value="UniProtKB-KW"/>
</dbReference>
<organism evidence="4 5">
    <name type="scientific">Oceanirhabdus seepicola</name>
    <dbReference type="NCBI Taxonomy" id="2828781"/>
    <lineage>
        <taxon>Bacteria</taxon>
        <taxon>Bacillati</taxon>
        <taxon>Bacillota</taxon>
        <taxon>Clostridia</taxon>
        <taxon>Eubacteriales</taxon>
        <taxon>Clostridiaceae</taxon>
        <taxon>Oceanirhabdus</taxon>
    </lineage>
</organism>
<dbReference type="InterPro" id="IPR015797">
    <property type="entry name" value="NUDIX_hydrolase-like_dom_sf"/>
</dbReference>
<keyword evidence="5" id="KW-1185">Reference proteome</keyword>
<dbReference type="InterPro" id="IPR020084">
    <property type="entry name" value="NUDIX_hydrolase_CS"/>
</dbReference>
<dbReference type="PROSITE" id="PS00893">
    <property type="entry name" value="NUDIX_BOX"/>
    <property type="match status" value="1"/>
</dbReference>
<evidence type="ECO:0000313" key="5">
    <source>
        <dbReference type="Proteomes" id="UP001056429"/>
    </source>
</evidence>
<dbReference type="Gene3D" id="3.90.79.10">
    <property type="entry name" value="Nucleoside Triphosphate Pyrophosphohydrolase"/>
    <property type="match status" value="1"/>
</dbReference>
<dbReference type="Pfam" id="PF00293">
    <property type="entry name" value="NUDIX"/>
    <property type="match status" value="1"/>
</dbReference>
<dbReference type="SUPFAM" id="SSF55811">
    <property type="entry name" value="Nudix"/>
    <property type="match status" value="1"/>
</dbReference>
<proteinExistence type="predicted"/>
<reference evidence="4" key="2">
    <citation type="submission" date="2021-04" db="EMBL/GenBank/DDBJ databases">
        <authorList>
            <person name="Dong X."/>
        </authorList>
    </citation>
    <scope>NUCLEOTIDE SEQUENCE</scope>
    <source>
        <strain evidence="4">ZWT</strain>
    </source>
</reference>
<dbReference type="EMBL" id="JAGSOJ010000004">
    <property type="protein sequence ID" value="MCM1991522.1"/>
    <property type="molecule type" value="Genomic_DNA"/>
</dbReference>
<dbReference type="InterPro" id="IPR000086">
    <property type="entry name" value="NUDIX_hydrolase_dom"/>
</dbReference>
<comment type="cofactor">
    <cofactor evidence="1">
        <name>Mg(2+)</name>
        <dbReference type="ChEBI" id="CHEBI:18420"/>
    </cofactor>
</comment>
<name>A0A9J6P414_9CLOT</name>
<dbReference type="PANTHER" id="PTHR43046">
    <property type="entry name" value="GDP-MANNOSE MANNOSYL HYDROLASE"/>
    <property type="match status" value="1"/>
</dbReference>
<accession>A0A9J6P414</accession>
<dbReference type="AlphaFoldDB" id="A0A9J6P414"/>
<protein>
    <submittedName>
        <fullName evidence="4">NUDIX hydrolase</fullName>
    </submittedName>
</protein>
<gene>
    <name evidence="4" type="ORF">KDK92_17445</name>
</gene>
<evidence type="ECO:0000256" key="2">
    <source>
        <dbReference type="ARBA" id="ARBA00022801"/>
    </source>
</evidence>
<sequence length="156" mass="18791">MINFKTQEGIFNFRTAGILINDGKVLIHRGIKDDFYALPGGRVEMTEDTETTLIREMKEELDIEVTINRLLWVCESFFDNYGHRYHEICFYYLMEHEGDSTIYDNEVFHTIEGNHEYEFKWVSIERFKDEEFYPVFIKNRINDLPSTIERILDRQE</sequence>
<dbReference type="CDD" id="cd04688">
    <property type="entry name" value="NUDIX_Hydrolase"/>
    <property type="match status" value="1"/>
</dbReference>
<feature type="domain" description="Nudix hydrolase" evidence="3">
    <location>
        <begin position="3"/>
        <end position="149"/>
    </location>
</feature>
<reference evidence="4" key="1">
    <citation type="journal article" date="2021" name="mSystems">
        <title>Bacteria and Archaea Synergistically Convert Glycine Betaine to Biogenic Methane in the Formosa Cold Seep of the South China Sea.</title>
        <authorList>
            <person name="Li L."/>
            <person name="Zhang W."/>
            <person name="Zhang S."/>
            <person name="Song L."/>
            <person name="Sun Q."/>
            <person name="Zhang H."/>
            <person name="Xiang H."/>
            <person name="Dong X."/>
        </authorList>
    </citation>
    <scope>NUCLEOTIDE SEQUENCE</scope>
    <source>
        <strain evidence="4">ZWT</strain>
    </source>
</reference>
<keyword evidence="2 4" id="KW-0378">Hydrolase</keyword>
<dbReference type="PROSITE" id="PS51462">
    <property type="entry name" value="NUDIX"/>
    <property type="match status" value="1"/>
</dbReference>
<evidence type="ECO:0000313" key="4">
    <source>
        <dbReference type="EMBL" id="MCM1991522.1"/>
    </source>
</evidence>
<dbReference type="PANTHER" id="PTHR43046:SF14">
    <property type="entry name" value="MUTT_NUDIX FAMILY PROTEIN"/>
    <property type="match status" value="1"/>
</dbReference>
<dbReference type="RefSeq" id="WP_250860645.1">
    <property type="nucleotide sequence ID" value="NZ_JAGSOJ010000004.1"/>
</dbReference>